<keyword evidence="1" id="KW-0812">Transmembrane</keyword>
<name>A0ABP6T1M8_9ACTN</name>
<evidence type="ECO:0008006" key="4">
    <source>
        <dbReference type="Google" id="ProtNLM"/>
    </source>
</evidence>
<feature type="transmembrane region" description="Helical" evidence="1">
    <location>
        <begin position="91"/>
        <end position="110"/>
    </location>
</feature>
<keyword evidence="1" id="KW-1133">Transmembrane helix</keyword>
<accession>A0ABP6T1M8</accession>
<feature type="transmembrane region" description="Helical" evidence="1">
    <location>
        <begin position="20"/>
        <end position="41"/>
    </location>
</feature>
<evidence type="ECO:0000313" key="3">
    <source>
        <dbReference type="Proteomes" id="UP001501676"/>
    </source>
</evidence>
<organism evidence="2 3">
    <name type="scientific">Cryptosporangium minutisporangium</name>
    <dbReference type="NCBI Taxonomy" id="113569"/>
    <lineage>
        <taxon>Bacteria</taxon>
        <taxon>Bacillati</taxon>
        <taxon>Actinomycetota</taxon>
        <taxon>Actinomycetes</taxon>
        <taxon>Cryptosporangiales</taxon>
        <taxon>Cryptosporangiaceae</taxon>
        <taxon>Cryptosporangium</taxon>
    </lineage>
</organism>
<keyword evidence="3" id="KW-1185">Reference proteome</keyword>
<gene>
    <name evidence="2" type="ORF">GCM10020369_46810</name>
</gene>
<evidence type="ECO:0000256" key="1">
    <source>
        <dbReference type="SAM" id="Phobius"/>
    </source>
</evidence>
<dbReference type="EMBL" id="BAAAYN010000030">
    <property type="protein sequence ID" value="GAA3390931.1"/>
    <property type="molecule type" value="Genomic_DNA"/>
</dbReference>
<dbReference type="Proteomes" id="UP001501676">
    <property type="component" value="Unassembled WGS sequence"/>
</dbReference>
<reference evidence="3" key="1">
    <citation type="journal article" date="2019" name="Int. J. Syst. Evol. Microbiol.">
        <title>The Global Catalogue of Microorganisms (GCM) 10K type strain sequencing project: providing services to taxonomists for standard genome sequencing and annotation.</title>
        <authorList>
            <consortium name="The Broad Institute Genomics Platform"/>
            <consortium name="The Broad Institute Genome Sequencing Center for Infectious Disease"/>
            <person name="Wu L."/>
            <person name="Ma J."/>
        </authorList>
    </citation>
    <scope>NUCLEOTIDE SEQUENCE [LARGE SCALE GENOMIC DNA]</scope>
    <source>
        <strain evidence="3">JCM 9458</strain>
    </source>
</reference>
<dbReference type="RefSeq" id="WP_345730327.1">
    <property type="nucleotide sequence ID" value="NZ_BAAAYN010000030.1"/>
</dbReference>
<comment type="caution">
    <text evidence="2">The sequence shown here is derived from an EMBL/GenBank/DDBJ whole genome shotgun (WGS) entry which is preliminary data.</text>
</comment>
<feature type="transmembrane region" description="Helical" evidence="1">
    <location>
        <begin position="53"/>
        <end position="71"/>
    </location>
</feature>
<sequence length="150" mass="14989">MSQDSMQRDTTSRGWAAAGLLGAVLSLGWTAVAVAFVLPAFTGSPPAAVGDGIALGMVVLGVLLLAAIAAVGARAAWKRAYHGATEEPRRLMTAGLCTVVLAGWPAVGALTRGVDGILDPTGAGALALTLVGGVTLVVMHRTRVAEACGN</sequence>
<feature type="transmembrane region" description="Helical" evidence="1">
    <location>
        <begin position="122"/>
        <end position="139"/>
    </location>
</feature>
<proteinExistence type="predicted"/>
<keyword evidence="1" id="KW-0472">Membrane</keyword>
<protein>
    <recommendedName>
        <fullName evidence="4">DUF2975 domain-containing protein</fullName>
    </recommendedName>
</protein>
<evidence type="ECO:0000313" key="2">
    <source>
        <dbReference type="EMBL" id="GAA3390931.1"/>
    </source>
</evidence>